<evidence type="ECO:0000313" key="8">
    <source>
        <dbReference type="EMBL" id="EGG21447.1"/>
    </source>
</evidence>
<sequence length="402" mass="46130">MSSPHSHSPHLLSPHGHHSPHHHSPHHHSPHGHGTIHSPHHQIQQQHYNNLRQAQQQQQQHQQQQQQIQQQQQQHMNHHHHHHHDGSSSPPHSPASNSSTPTFPPEQGQPMISLNSPRDEKEKKRRTRLKKEQSTVLKSFFNRDCYPNKEEKESLANQLGMTYTAVTTWFSNKRQENRRKSTDGTGGRRVPVPEQLSPSSPNGLPSLNTSGGKLPTKLGDESTSLTPIMNSMNVKSKHQNHHHHHNHHHQNQPIESLQLSTSSPVSPREAITNNNNNIPPSDIHGLSILSQVAKGDIDSFNSTPSSSPRNHEFNQKRKATTNLEIKQHNQDDDEEVDEDDEDEEEEELENINNNHLKQLQQQDNNNNNINNGKQKFNYHQNTFSFLEEELNRLNKKYPQTTK</sequence>
<organism evidence="8 9">
    <name type="scientific">Cavenderia fasciculata</name>
    <name type="common">Slime mold</name>
    <name type="synonym">Dictyostelium fasciculatum</name>
    <dbReference type="NCBI Taxonomy" id="261658"/>
    <lineage>
        <taxon>Eukaryota</taxon>
        <taxon>Amoebozoa</taxon>
        <taxon>Evosea</taxon>
        <taxon>Eumycetozoa</taxon>
        <taxon>Dictyostelia</taxon>
        <taxon>Acytosteliales</taxon>
        <taxon>Cavenderiaceae</taxon>
        <taxon>Cavenderia</taxon>
    </lineage>
</organism>
<dbReference type="GO" id="GO:0000981">
    <property type="term" value="F:DNA-binding transcription factor activity, RNA polymerase II-specific"/>
    <property type="evidence" value="ECO:0007669"/>
    <property type="project" value="InterPro"/>
</dbReference>
<feature type="compositionally biased region" description="Low complexity" evidence="6">
    <location>
        <begin position="1"/>
        <end position="14"/>
    </location>
</feature>
<feature type="compositionally biased region" description="Low complexity" evidence="6">
    <location>
        <begin position="32"/>
        <end position="75"/>
    </location>
</feature>
<feature type="compositionally biased region" description="Polar residues" evidence="6">
    <location>
        <begin position="221"/>
        <end position="234"/>
    </location>
</feature>
<dbReference type="KEGG" id="dfa:DFA_01331"/>
<proteinExistence type="predicted"/>
<dbReference type="InterPro" id="IPR050460">
    <property type="entry name" value="Distal-less_Homeobox_TF"/>
</dbReference>
<feature type="compositionally biased region" description="Basic residues" evidence="6">
    <location>
        <begin position="15"/>
        <end position="31"/>
    </location>
</feature>
<dbReference type="OrthoDB" id="21495at2759"/>
<evidence type="ECO:0000256" key="2">
    <source>
        <dbReference type="ARBA" id="ARBA00023155"/>
    </source>
</evidence>
<feature type="compositionally biased region" description="Low complexity" evidence="6">
    <location>
        <begin position="196"/>
        <end position="210"/>
    </location>
</feature>
<feature type="compositionally biased region" description="Basic residues" evidence="6">
    <location>
        <begin position="235"/>
        <end position="250"/>
    </location>
</feature>
<dbReference type="SUPFAM" id="SSF46689">
    <property type="entry name" value="Homeodomain-like"/>
    <property type="match status" value="1"/>
</dbReference>
<keyword evidence="3 4" id="KW-0539">Nucleus</keyword>
<evidence type="ECO:0000256" key="1">
    <source>
        <dbReference type="ARBA" id="ARBA00023125"/>
    </source>
</evidence>
<evidence type="ECO:0000256" key="6">
    <source>
        <dbReference type="SAM" id="MobiDB-lite"/>
    </source>
</evidence>
<comment type="subcellular location">
    <subcellularLocation>
        <location evidence="4 5">Nucleus</location>
    </subcellularLocation>
</comment>
<evidence type="ECO:0000256" key="5">
    <source>
        <dbReference type="RuleBase" id="RU000682"/>
    </source>
</evidence>
<dbReference type="GO" id="GO:0000978">
    <property type="term" value="F:RNA polymerase II cis-regulatory region sequence-specific DNA binding"/>
    <property type="evidence" value="ECO:0007669"/>
    <property type="project" value="TreeGrafter"/>
</dbReference>
<dbReference type="InterPro" id="IPR001356">
    <property type="entry name" value="HD"/>
</dbReference>
<feature type="domain" description="Homeobox" evidence="7">
    <location>
        <begin position="120"/>
        <end position="180"/>
    </location>
</feature>
<dbReference type="AlphaFoldDB" id="F4PS64"/>
<feature type="region of interest" description="Disordered" evidence="6">
    <location>
        <begin position="172"/>
        <end position="283"/>
    </location>
</feature>
<feature type="compositionally biased region" description="Acidic residues" evidence="6">
    <location>
        <begin position="331"/>
        <end position="348"/>
    </location>
</feature>
<feature type="compositionally biased region" description="Low complexity" evidence="6">
    <location>
        <begin position="87"/>
        <end position="101"/>
    </location>
</feature>
<reference evidence="9" key="1">
    <citation type="journal article" date="2011" name="Genome Res.">
        <title>Phylogeny-wide analysis of social amoeba genomes highlights ancient origins for complex intercellular communication.</title>
        <authorList>
            <person name="Heidel A.J."/>
            <person name="Lawal H.M."/>
            <person name="Felder M."/>
            <person name="Schilde C."/>
            <person name="Helps N.R."/>
            <person name="Tunggal B."/>
            <person name="Rivero F."/>
            <person name="John U."/>
            <person name="Schleicher M."/>
            <person name="Eichinger L."/>
            <person name="Platzer M."/>
            <person name="Noegel A.A."/>
            <person name="Schaap P."/>
            <person name="Gloeckner G."/>
        </authorList>
    </citation>
    <scope>NUCLEOTIDE SEQUENCE [LARGE SCALE GENOMIC DNA]</scope>
    <source>
        <strain evidence="9">SH3</strain>
    </source>
</reference>
<dbReference type="Gene3D" id="1.10.10.60">
    <property type="entry name" value="Homeodomain-like"/>
    <property type="match status" value="1"/>
</dbReference>
<evidence type="ECO:0000313" key="9">
    <source>
        <dbReference type="Proteomes" id="UP000007797"/>
    </source>
</evidence>
<evidence type="ECO:0000256" key="3">
    <source>
        <dbReference type="ARBA" id="ARBA00023242"/>
    </source>
</evidence>
<dbReference type="InterPro" id="IPR017970">
    <property type="entry name" value="Homeobox_CS"/>
</dbReference>
<feature type="compositionally biased region" description="Polar residues" evidence="6">
    <location>
        <begin position="253"/>
        <end position="279"/>
    </location>
</feature>
<keyword evidence="9" id="KW-1185">Reference proteome</keyword>
<feature type="compositionally biased region" description="Polar residues" evidence="6">
    <location>
        <begin position="299"/>
        <end position="308"/>
    </location>
</feature>
<keyword evidence="2 4" id="KW-0371">Homeobox</keyword>
<dbReference type="RefSeq" id="XP_004359297.1">
    <property type="nucleotide sequence ID" value="XM_004359240.1"/>
</dbReference>
<feature type="region of interest" description="Disordered" evidence="6">
    <location>
        <begin position="1"/>
        <end position="135"/>
    </location>
</feature>
<gene>
    <name evidence="8" type="ORF">DFA_01331</name>
</gene>
<dbReference type="EMBL" id="GL883010">
    <property type="protein sequence ID" value="EGG21447.1"/>
    <property type="molecule type" value="Genomic_DNA"/>
</dbReference>
<accession>F4PS64</accession>
<dbReference type="PANTHER" id="PTHR24327">
    <property type="entry name" value="HOMEOBOX PROTEIN"/>
    <property type="match status" value="1"/>
</dbReference>
<dbReference type="GO" id="GO:0005634">
    <property type="term" value="C:nucleus"/>
    <property type="evidence" value="ECO:0007669"/>
    <property type="project" value="UniProtKB-SubCell"/>
</dbReference>
<dbReference type="CDD" id="cd00086">
    <property type="entry name" value="homeodomain"/>
    <property type="match status" value="1"/>
</dbReference>
<keyword evidence="1 4" id="KW-0238">DNA-binding</keyword>
<evidence type="ECO:0000259" key="7">
    <source>
        <dbReference type="PROSITE" id="PS50071"/>
    </source>
</evidence>
<evidence type="ECO:0000256" key="4">
    <source>
        <dbReference type="PROSITE-ProRule" id="PRU00108"/>
    </source>
</evidence>
<feature type="DNA-binding region" description="Homeobox" evidence="4">
    <location>
        <begin position="122"/>
        <end position="181"/>
    </location>
</feature>
<dbReference type="PANTHER" id="PTHR24327:SF41">
    <property type="entry name" value="BRAIN-SPECIFIC HOMEOBOX PROTEIN"/>
    <property type="match status" value="1"/>
</dbReference>
<dbReference type="Proteomes" id="UP000007797">
    <property type="component" value="Unassembled WGS sequence"/>
</dbReference>
<dbReference type="PROSITE" id="PS00027">
    <property type="entry name" value="HOMEOBOX_1"/>
    <property type="match status" value="1"/>
</dbReference>
<protein>
    <submittedName>
        <fullName evidence="8">Homeobox transcription factor</fullName>
    </submittedName>
</protein>
<name>F4PS64_CACFS</name>
<dbReference type="Pfam" id="PF00046">
    <property type="entry name" value="Homeodomain"/>
    <property type="match status" value="1"/>
</dbReference>
<dbReference type="InterPro" id="IPR009057">
    <property type="entry name" value="Homeodomain-like_sf"/>
</dbReference>
<feature type="region of interest" description="Disordered" evidence="6">
    <location>
        <begin position="297"/>
        <end position="348"/>
    </location>
</feature>
<dbReference type="GeneID" id="14872705"/>
<dbReference type="PROSITE" id="PS50071">
    <property type="entry name" value="HOMEOBOX_2"/>
    <property type="match status" value="1"/>
</dbReference>
<feature type="compositionally biased region" description="Basic and acidic residues" evidence="6">
    <location>
        <begin position="173"/>
        <end position="182"/>
    </location>
</feature>
<dbReference type="SMART" id="SM00389">
    <property type="entry name" value="HOX"/>
    <property type="match status" value="1"/>
</dbReference>
<dbReference type="STRING" id="1054147.F4PS64"/>